<comment type="subunit">
    <text evidence="9">Microtubule inner protein component of sperm flagellar doublet microtubules.</text>
</comment>
<dbReference type="EMBL" id="BFEA01000494">
    <property type="protein sequence ID" value="GBG84851.1"/>
    <property type="molecule type" value="Genomic_DNA"/>
</dbReference>
<keyword evidence="4" id="KW-0282">Flagellum</keyword>
<evidence type="ECO:0000256" key="4">
    <source>
        <dbReference type="ARBA" id="ARBA00022846"/>
    </source>
</evidence>
<comment type="subcellular location">
    <subcellularLocation>
        <location evidence="1">Cytoplasm</location>
        <location evidence="1">Cytoskeleton</location>
        <location evidence="1">Flagellum axoneme</location>
    </subcellularLocation>
</comment>
<dbReference type="InterPro" id="IPR008805">
    <property type="entry name" value="RIB43A"/>
</dbReference>
<reference evidence="10 11" key="1">
    <citation type="journal article" date="2018" name="Cell">
        <title>The Chara Genome: Secondary Complexity and Implications for Plant Terrestrialization.</title>
        <authorList>
            <person name="Nishiyama T."/>
            <person name="Sakayama H."/>
            <person name="Vries J.D."/>
            <person name="Buschmann H."/>
            <person name="Saint-Marcoux D."/>
            <person name="Ullrich K.K."/>
            <person name="Haas F.B."/>
            <person name="Vanderstraeten L."/>
            <person name="Becker D."/>
            <person name="Lang D."/>
            <person name="Vosolsobe S."/>
            <person name="Rombauts S."/>
            <person name="Wilhelmsson P.K.I."/>
            <person name="Janitza P."/>
            <person name="Kern R."/>
            <person name="Heyl A."/>
            <person name="Rumpler F."/>
            <person name="Villalobos L.I.A.C."/>
            <person name="Clay J.M."/>
            <person name="Skokan R."/>
            <person name="Toyoda A."/>
            <person name="Suzuki Y."/>
            <person name="Kagoshima H."/>
            <person name="Schijlen E."/>
            <person name="Tajeshwar N."/>
            <person name="Catarino B."/>
            <person name="Hetherington A.J."/>
            <person name="Saltykova A."/>
            <person name="Bonnot C."/>
            <person name="Breuninger H."/>
            <person name="Symeonidi A."/>
            <person name="Radhakrishnan G.V."/>
            <person name="Van Nieuwerburgh F."/>
            <person name="Deforce D."/>
            <person name="Chang C."/>
            <person name="Karol K.G."/>
            <person name="Hedrich R."/>
            <person name="Ulvskov P."/>
            <person name="Glockner G."/>
            <person name="Delwiche C.F."/>
            <person name="Petrasek J."/>
            <person name="Van de Peer Y."/>
            <person name="Friml J."/>
            <person name="Beilby M."/>
            <person name="Dolan L."/>
            <person name="Kohara Y."/>
            <person name="Sugano S."/>
            <person name="Fujiyama A."/>
            <person name="Delaux P.-M."/>
            <person name="Quint M."/>
            <person name="TheiBen G."/>
            <person name="Hagemann M."/>
            <person name="Harholt J."/>
            <person name="Dunand C."/>
            <person name="Zachgo S."/>
            <person name="Langdale J."/>
            <person name="Maumus F."/>
            <person name="Straeten D.V.D."/>
            <person name="Gould S.B."/>
            <person name="Rensing S.A."/>
        </authorList>
    </citation>
    <scope>NUCLEOTIDE SEQUENCE [LARGE SCALE GENOMIC DNA]</scope>
    <source>
        <strain evidence="10 11">S276</strain>
    </source>
</reference>
<accession>A0A388LRF5</accession>
<comment type="caution">
    <text evidence="10">The sequence shown here is derived from an EMBL/GenBank/DDBJ whole genome shotgun (WGS) entry which is preliminary data.</text>
</comment>
<gene>
    <name evidence="10" type="ORF">CBR_g39227</name>
</gene>
<evidence type="ECO:0000256" key="2">
    <source>
        <dbReference type="ARBA" id="ARBA00006875"/>
    </source>
</evidence>
<evidence type="ECO:0000256" key="7">
    <source>
        <dbReference type="ARBA" id="ARBA00023212"/>
    </source>
</evidence>
<dbReference type="Gramene" id="GBG84851">
    <property type="protein sequence ID" value="GBG84851"/>
    <property type="gene ID" value="CBR_g39227"/>
</dbReference>
<evidence type="ECO:0000313" key="11">
    <source>
        <dbReference type="Proteomes" id="UP000265515"/>
    </source>
</evidence>
<evidence type="ECO:0000256" key="9">
    <source>
        <dbReference type="ARBA" id="ARBA00046435"/>
    </source>
</evidence>
<keyword evidence="11" id="KW-1185">Reference proteome</keyword>
<comment type="similarity">
    <text evidence="2">Belongs to the RIB43A family.</text>
</comment>
<dbReference type="Pfam" id="PF05914">
    <property type="entry name" value="RIB43A"/>
    <property type="match status" value="1"/>
</dbReference>
<dbReference type="OMA" id="NLCRAIN"/>
<dbReference type="PANTHER" id="PTHR14517">
    <property type="entry name" value="RIB43A-RELATED"/>
    <property type="match status" value="1"/>
</dbReference>
<keyword evidence="8" id="KW-0966">Cell projection</keyword>
<evidence type="ECO:0000313" key="10">
    <source>
        <dbReference type="EMBL" id="GBG84851.1"/>
    </source>
</evidence>
<keyword evidence="7" id="KW-0206">Cytoskeleton</keyword>
<dbReference type="STRING" id="69332.A0A388LRF5"/>
<dbReference type="AlphaFoldDB" id="A0A388LRF5"/>
<dbReference type="Proteomes" id="UP000265515">
    <property type="component" value="Unassembled WGS sequence"/>
</dbReference>
<dbReference type="PANTHER" id="PTHR14517:SF6">
    <property type="entry name" value="RE41410P"/>
    <property type="match status" value="1"/>
</dbReference>
<evidence type="ECO:0000256" key="5">
    <source>
        <dbReference type="ARBA" id="ARBA00023054"/>
    </source>
</evidence>
<keyword evidence="5" id="KW-0175">Coiled coil</keyword>
<evidence type="ECO:0000256" key="6">
    <source>
        <dbReference type="ARBA" id="ARBA00023069"/>
    </source>
</evidence>
<name>A0A388LRF5_CHABU</name>
<organism evidence="10 11">
    <name type="scientific">Chara braunii</name>
    <name type="common">Braun's stonewort</name>
    <dbReference type="NCBI Taxonomy" id="69332"/>
    <lineage>
        <taxon>Eukaryota</taxon>
        <taxon>Viridiplantae</taxon>
        <taxon>Streptophyta</taxon>
        <taxon>Charophyceae</taxon>
        <taxon>Charales</taxon>
        <taxon>Characeae</taxon>
        <taxon>Chara</taxon>
    </lineage>
</organism>
<evidence type="ECO:0000256" key="1">
    <source>
        <dbReference type="ARBA" id="ARBA00004611"/>
    </source>
</evidence>
<proteinExistence type="inferred from homology"/>
<keyword evidence="6" id="KW-0969">Cilium</keyword>
<evidence type="ECO:0000256" key="3">
    <source>
        <dbReference type="ARBA" id="ARBA00022490"/>
    </source>
</evidence>
<dbReference type="OrthoDB" id="429119at2759"/>
<evidence type="ECO:0000256" key="8">
    <source>
        <dbReference type="ARBA" id="ARBA00023273"/>
    </source>
</evidence>
<keyword evidence="3" id="KW-0963">Cytoplasm</keyword>
<sequence length="306" mass="36063">MASSPRPYLMMKGGALAAVGDGCAAGSYGARSGCQERRHVARTINKEEVVFRREHQDITSRREFDIYDPDLLKKSLPPRIDDSAKNNPPSSLKMLAGEDLQYEERIKCQQQQQERWLTDHLEETDCARERDLRERAQTEEMLLAQDEYAMYLADNDRRIRHEINCDYARAHLCQAEEKRQKEQEAWEEEQRANEEEICLTNTSAFMTEDPCVQINRIQPHRYRKDHYKSMPPRAKQRIMCERKQQVCDVKVSRQVQLSAELEYAREQEMIRRLLVQKNAELACLRRQMKIELAQQLKKMSICKKIK</sequence>
<protein>
    <submittedName>
        <fullName evidence="10">Uncharacterized protein</fullName>
    </submittedName>
</protein>